<gene>
    <name evidence="3 5" type="ORF">CBG26095</name>
    <name evidence="3" type="ORF">CBG_26095</name>
</gene>
<name>B6IJK5_CAEBR</name>
<dbReference type="CTD" id="68917577"/>
<keyword evidence="2" id="KW-1133">Transmembrane helix</keyword>
<evidence type="ECO:0000256" key="2">
    <source>
        <dbReference type="SAM" id="Phobius"/>
    </source>
</evidence>
<reference evidence="3 4" key="1">
    <citation type="journal article" date="2003" name="PLoS Biol.">
        <title>The genome sequence of Caenorhabditis briggsae: a platform for comparative genomics.</title>
        <authorList>
            <person name="Stein L.D."/>
            <person name="Bao Z."/>
            <person name="Blasiar D."/>
            <person name="Blumenthal T."/>
            <person name="Brent M.R."/>
            <person name="Chen N."/>
            <person name="Chinwalla A."/>
            <person name="Clarke L."/>
            <person name="Clee C."/>
            <person name="Coghlan A."/>
            <person name="Coulson A."/>
            <person name="D'Eustachio P."/>
            <person name="Fitch D.H."/>
            <person name="Fulton L.A."/>
            <person name="Fulton R.E."/>
            <person name="Griffiths-Jones S."/>
            <person name="Harris T.W."/>
            <person name="Hillier L.W."/>
            <person name="Kamath R."/>
            <person name="Kuwabara P.E."/>
            <person name="Mardis E.R."/>
            <person name="Marra M.A."/>
            <person name="Miner T.L."/>
            <person name="Minx P."/>
            <person name="Mullikin J.C."/>
            <person name="Plumb R.W."/>
            <person name="Rogers J."/>
            <person name="Schein J.E."/>
            <person name="Sohrmann M."/>
            <person name="Spieth J."/>
            <person name="Stajich J.E."/>
            <person name="Wei C."/>
            <person name="Willey D."/>
            <person name="Wilson R.K."/>
            <person name="Durbin R."/>
            <person name="Waterston R.H."/>
        </authorList>
    </citation>
    <scope>NUCLEOTIDE SEQUENCE [LARGE SCALE GENOMIC DNA]</scope>
    <source>
        <strain evidence="3 4">AF16</strain>
    </source>
</reference>
<reference evidence="3 4" key="2">
    <citation type="journal article" date="2011" name="PLoS Genet.">
        <title>Caenorhabditis briggsae recombinant inbred line genotypes reveal inter-strain incompatibility and the evolution of recombination.</title>
        <authorList>
            <person name="Ross J.A."/>
            <person name="Koboldt D.C."/>
            <person name="Staisch J.E."/>
            <person name="Chamberlin H.M."/>
            <person name="Gupta B.P."/>
            <person name="Miller R.D."/>
            <person name="Baird S.E."/>
            <person name="Haag E.S."/>
        </authorList>
    </citation>
    <scope>NUCLEOTIDE SEQUENCE [LARGE SCALE GENOMIC DNA]</scope>
    <source>
        <strain evidence="3 4">AF16</strain>
    </source>
</reference>
<dbReference type="GeneID" id="68917577"/>
<dbReference type="WormBase" id="CBG26095">
    <property type="protein sequence ID" value="CBP39267"/>
    <property type="gene ID" value="WBGene00087509"/>
</dbReference>
<dbReference type="InParanoid" id="B6IJK5"/>
<feature type="transmembrane region" description="Helical" evidence="2">
    <location>
        <begin position="148"/>
        <end position="173"/>
    </location>
</feature>
<feature type="compositionally biased region" description="Basic and acidic residues" evidence="1">
    <location>
        <begin position="90"/>
        <end position="110"/>
    </location>
</feature>
<keyword evidence="4" id="KW-1185">Reference proteome</keyword>
<evidence type="ECO:0000313" key="3">
    <source>
        <dbReference type="EMBL" id="CAS00085.1"/>
    </source>
</evidence>
<evidence type="ECO:0000313" key="4">
    <source>
        <dbReference type="Proteomes" id="UP000008549"/>
    </source>
</evidence>
<sequence>MKRPSGELSSDVAIRSPLRERKNKPQNNIYAKFAQPQTPPRTPPKAASPKAQPPPPPVFSPKKAVSPPVSPKAHRHHHDKEKNNHRHHRQKEEEYPESSKDDSNRDDKIKSPTKSPAVAQSPSGSDAENQKDPEKTWSPIVCFIRLSYYIVFLSFFIVLIFWLMATATSLHYVDIEFMEKKFMEN</sequence>
<dbReference type="eggNOG" id="ENOG502TIUA">
    <property type="taxonomic scope" value="Eukaryota"/>
</dbReference>
<feature type="region of interest" description="Disordered" evidence="1">
    <location>
        <begin position="1"/>
        <end position="133"/>
    </location>
</feature>
<keyword evidence="2" id="KW-0472">Membrane</keyword>
<dbReference type="EMBL" id="HE601055">
    <property type="protein sequence ID" value="CAS00085.1"/>
    <property type="molecule type" value="Genomic_DNA"/>
</dbReference>
<evidence type="ECO:0000256" key="1">
    <source>
        <dbReference type="SAM" id="MobiDB-lite"/>
    </source>
</evidence>
<keyword evidence="2" id="KW-0812">Transmembrane</keyword>
<proteinExistence type="predicted"/>
<dbReference type="OMA" id="THSPLAC"/>
<organism evidence="3 4">
    <name type="scientific">Caenorhabditis briggsae</name>
    <dbReference type="NCBI Taxonomy" id="6238"/>
    <lineage>
        <taxon>Eukaryota</taxon>
        <taxon>Metazoa</taxon>
        <taxon>Ecdysozoa</taxon>
        <taxon>Nematoda</taxon>
        <taxon>Chromadorea</taxon>
        <taxon>Rhabditida</taxon>
        <taxon>Rhabditina</taxon>
        <taxon>Rhabditomorpha</taxon>
        <taxon>Rhabditoidea</taxon>
        <taxon>Rhabditidae</taxon>
        <taxon>Peloderinae</taxon>
        <taxon>Caenorhabditis</taxon>
    </lineage>
</organism>
<dbReference type="AlphaFoldDB" id="B6IJK5"/>
<dbReference type="HOGENOM" id="CLU_1462575_0_0_1"/>
<dbReference type="Proteomes" id="UP000008549">
    <property type="component" value="Unassembled WGS sequence"/>
</dbReference>
<protein>
    <submittedName>
        <fullName evidence="3">Protein CBG26095</fullName>
    </submittedName>
</protein>
<dbReference type="RefSeq" id="XP_045099645.1">
    <property type="nucleotide sequence ID" value="XM_045243346.1"/>
</dbReference>
<accession>B6IJK5</accession>
<dbReference type="KEGG" id="cbr:CBG_26095"/>
<feature type="compositionally biased region" description="Polar residues" evidence="1">
    <location>
        <begin position="112"/>
        <end position="127"/>
    </location>
</feature>
<evidence type="ECO:0000313" key="5">
    <source>
        <dbReference type="WormBase" id="CBG26095"/>
    </source>
</evidence>
<feature type="compositionally biased region" description="Basic residues" evidence="1">
    <location>
        <begin position="72"/>
        <end position="89"/>
    </location>
</feature>